<keyword evidence="7" id="KW-0418">Kinase</keyword>
<comment type="subcellular location">
    <subcellularLocation>
        <location evidence="2">Membrane</location>
    </subcellularLocation>
</comment>
<dbReference type="EMBL" id="CP159992">
    <property type="protein sequence ID" value="XCP94822.1"/>
    <property type="molecule type" value="Genomic_DNA"/>
</dbReference>
<dbReference type="InterPro" id="IPR005467">
    <property type="entry name" value="His_kinase_dom"/>
</dbReference>
<dbReference type="PANTHER" id="PTHR45453">
    <property type="entry name" value="PHOSPHATE REGULON SENSOR PROTEIN PHOR"/>
    <property type="match status" value="1"/>
</dbReference>
<evidence type="ECO:0000256" key="1">
    <source>
        <dbReference type="ARBA" id="ARBA00000085"/>
    </source>
</evidence>
<dbReference type="GO" id="GO:0000155">
    <property type="term" value="F:phosphorelay sensor kinase activity"/>
    <property type="evidence" value="ECO:0007669"/>
    <property type="project" value="TreeGrafter"/>
</dbReference>
<dbReference type="GO" id="GO:0004721">
    <property type="term" value="F:phosphoprotein phosphatase activity"/>
    <property type="evidence" value="ECO:0007669"/>
    <property type="project" value="TreeGrafter"/>
</dbReference>
<evidence type="ECO:0000256" key="9">
    <source>
        <dbReference type="ARBA" id="ARBA00023012"/>
    </source>
</evidence>
<dbReference type="PANTHER" id="PTHR45453:SF1">
    <property type="entry name" value="PHOSPHATE REGULON SENSOR PROTEIN PHOR"/>
    <property type="match status" value="1"/>
</dbReference>
<protein>
    <recommendedName>
        <fullName evidence="3">histidine kinase</fullName>
        <ecNumber evidence="3">2.7.13.3</ecNumber>
    </recommendedName>
</protein>
<keyword evidence="5" id="KW-0808">Transferase</keyword>
<dbReference type="InterPro" id="IPR003594">
    <property type="entry name" value="HATPase_dom"/>
</dbReference>
<dbReference type="SUPFAM" id="SSF55874">
    <property type="entry name" value="ATPase domain of HSP90 chaperone/DNA topoisomerase II/histidine kinase"/>
    <property type="match status" value="1"/>
</dbReference>
<name>A0AAU8NFF7_9BACL</name>
<proteinExistence type="predicted"/>
<evidence type="ECO:0000256" key="7">
    <source>
        <dbReference type="ARBA" id="ARBA00022777"/>
    </source>
</evidence>
<sequence length="79" mass="8475">MSEENLEKVFDRFYQVDISRTRSITARGSGLGLSLARELAGAVGAEIKLFSTEGVGTEACIILPQSRLESSARSLSPLS</sequence>
<dbReference type="Gene3D" id="3.30.565.10">
    <property type="entry name" value="Histidine kinase-like ATPase, C-terminal domain"/>
    <property type="match status" value="1"/>
</dbReference>
<comment type="catalytic activity">
    <reaction evidence="1">
        <text>ATP + protein L-histidine = ADP + protein N-phospho-L-histidine.</text>
        <dbReference type="EC" id="2.7.13.3"/>
    </reaction>
</comment>
<keyword evidence="4" id="KW-0597">Phosphoprotein</keyword>
<dbReference type="PROSITE" id="PS50109">
    <property type="entry name" value="HIS_KIN"/>
    <property type="match status" value="1"/>
</dbReference>
<dbReference type="PRINTS" id="PR00344">
    <property type="entry name" value="BCTRLSENSOR"/>
</dbReference>
<dbReference type="AlphaFoldDB" id="A0AAU8NFF7"/>
<keyword evidence="6" id="KW-0547">Nucleotide-binding</keyword>
<feature type="domain" description="Histidine kinase" evidence="10">
    <location>
        <begin position="1"/>
        <end position="67"/>
    </location>
</feature>
<accession>A0AAU8NFF7</accession>
<evidence type="ECO:0000313" key="11">
    <source>
        <dbReference type="EMBL" id="XCP94822.1"/>
    </source>
</evidence>
<dbReference type="InterPro" id="IPR004358">
    <property type="entry name" value="Sig_transdc_His_kin-like_C"/>
</dbReference>
<evidence type="ECO:0000256" key="3">
    <source>
        <dbReference type="ARBA" id="ARBA00012438"/>
    </source>
</evidence>
<dbReference type="EC" id="2.7.13.3" evidence="3"/>
<evidence type="ECO:0000256" key="8">
    <source>
        <dbReference type="ARBA" id="ARBA00022840"/>
    </source>
</evidence>
<dbReference type="GO" id="GO:0016036">
    <property type="term" value="P:cellular response to phosphate starvation"/>
    <property type="evidence" value="ECO:0007669"/>
    <property type="project" value="TreeGrafter"/>
</dbReference>
<dbReference type="RefSeq" id="WP_366292497.1">
    <property type="nucleotide sequence ID" value="NZ_CP159992.1"/>
</dbReference>
<dbReference type="Pfam" id="PF02518">
    <property type="entry name" value="HATPase_c"/>
    <property type="match status" value="1"/>
</dbReference>
<dbReference type="InterPro" id="IPR036890">
    <property type="entry name" value="HATPase_C_sf"/>
</dbReference>
<dbReference type="GO" id="GO:0005886">
    <property type="term" value="C:plasma membrane"/>
    <property type="evidence" value="ECO:0007669"/>
    <property type="project" value="TreeGrafter"/>
</dbReference>
<evidence type="ECO:0000256" key="4">
    <source>
        <dbReference type="ARBA" id="ARBA00022553"/>
    </source>
</evidence>
<evidence type="ECO:0000256" key="6">
    <source>
        <dbReference type="ARBA" id="ARBA00022741"/>
    </source>
</evidence>
<reference evidence="11" key="1">
    <citation type="submission" date="2024-05" db="EMBL/GenBank/DDBJ databases">
        <title>Draft genome assemblies of 36 bacteria isolated from hibernating arctic ground squirrels.</title>
        <authorList>
            <person name="McKee H."/>
            <person name="Mullen L."/>
            <person name="Drown D.M."/>
            <person name="Duddleston K.N."/>
        </authorList>
    </citation>
    <scope>NUCLEOTIDE SEQUENCE</scope>
    <source>
        <strain evidence="11">AN1007</strain>
    </source>
</reference>
<keyword evidence="9" id="KW-0902">Two-component regulatory system</keyword>
<gene>
    <name evidence="11" type="ORF">ABXS70_27620</name>
</gene>
<keyword evidence="8 11" id="KW-0067">ATP-binding</keyword>
<organism evidence="11">
    <name type="scientific">Paenibacillus sp. AN1007</name>
    <dbReference type="NCBI Taxonomy" id="3151385"/>
    <lineage>
        <taxon>Bacteria</taxon>
        <taxon>Bacillati</taxon>
        <taxon>Bacillota</taxon>
        <taxon>Bacilli</taxon>
        <taxon>Bacillales</taxon>
        <taxon>Paenibacillaceae</taxon>
        <taxon>Paenibacillus</taxon>
    </lineage>
</organism>
<evidence type="ECO:0000256" key="5">
    <source>
        <dbReference type="ARBA" id="ARBA00022679"/>
    </source>
</evidence>
<evidence type="ECO:0000259" key="10">
    <source>
        <dbReference type="PROSITE" id="PS50109"/>
    </source>
</evidence>
<evidence type="ECO:0000256" key="2">
    <source>
        <dbReference type="ARBA" id="ARBA00004370"/>
    </source>
</evidence>
<dbReference type="GO" id="GO:0005524">
    <property type="term" value="F:ATP binding"/>
    <property type="evidence" value="ECO:0007669"/>
    <property type="project" value="UniProtKB-KW"/>
</dbReference>
<dbReference type="InterPro" id="IPR050351">
    <property type="entry name" value="BphY/WalK/GraS-like"/>
</dbReference>